<comment type="caution">
    <text evidence="7">The sequence shown here is derived from an EMBL/GenBank/DDBJ whole genome shotgun (WGS) entry which is preliminary data.</text>
</comment>
<evidence type="ECO:0000259" key="6">
    <source>
        <dbReference type="SMART" id="SM01142"/>
    </source>
</evidence>
<dbReference type="Proteomes" id="UP001190700">
    <property type="component" value="Unassembled WGS sequence"/>
</dbReference>
<protein>
    <recommendedName>
        <fullName evidence="6">ATP-dependent RNA helicase Ski2/MTR4 C-terminal domain-containing protein</fullName>
    </recommendedName>
</protein>
<dbReference type="EMBL" id="LGRX02012552">
    <property type="protein sequence ID" value="KAK3267221.1"/>
    <property type="molecule type" value="Genomic_DNA"/>
</dbReference>
<reference evidence="7 8" key="1">
    <citation type="journal article" date="2015" name="Genome Biol. Evol.">
        <title>Comparative Genomics of a Bacterivorous Green Alga Reveals Evolutionary Causalities and Consequences of Phago-Mixotrophic Mode of Nutrition.</title>
        <authorList>
            <person name="Burns J.A."/>
            <person name="Paasch A."/>
            <person name="Narechania A."/>
            <person name="Kim E."/>
        </authorList>
    </citation>
    <scope>NUCLEOTIDE SEQUENCE [LARGE SCALE GENOMIC DNA]</scope>
    <source>
        <strain evidence="7 8">PLY_AMNH</strain>
    </source>
</reference>
<dbReference type="Pfam" id="PF08148">
    <property type="entry name" value="DSHCT"/>
    <property type="match status" value="1"/>
</dbReference>
<evidence type="ECO:0000313" key="7">
    <source>
        <dbReference type="EMBL" id="KAK3267221.1"/>
    </source>
</evidence>
<dbReference type="GO" id="GO:0005524">
    <property type="term" value="F:ATP binding"/>
    <property type="evidence" value="ECO:0007669"/>
    <property type="project" value="UniProtKB-KW"/>
</dbReference>
<dbReference type="PANTHER" id="PTHR12131:SF24">
    <property type="entry name" value="DEXH-BOX ATP-DEPENDENT RNA HELICASE DEXH11"/>
    <property type="match status" value="1"/>
</dbReference>
<feature type="domain" description="ATP-dependent RNA helicase Ski2/MTR4 C-terminal" evidence="6">
    <location>
        <begin position="322"/>
        <end position="500"/>
    </location>
</feature>
<evidence type="ECO:0000256" key="3">
    <source>
        <dbReference type="ARBA" id="ARBA00022806"/>
    </source>
</evidence>
<dbReference type="InterPro" id="IPR050699">
    <property type="entry name" value="RNA-DNA_Helicase"/>
</dbReference>
<evidence type="ECO:0000256" key="4">
    <source>
        <dbReference type="ARBA" id="ARBA00022840"/>
    </source>
</evidence>
<evidence type="ECO:0000256" key="5">
    <source>
        <dbReference type="SAM" id="MobiDB-lite"/>
    </source>
</evidence>
<dbReference type="Gene3D" id="1.10.3380.30">
    <property type="match status" value="1"/>
</dbReference>
<keyword evidence="1" id="KW-0547">Nucleotide-binding</keyword>
<evidence type="ECO:0000313" key="8">
    <source>
        <dbReference type="Proteomes" id="UP001190700"/>
    </source>
</evidence>
<dbReference type="InterPro" id="IPR012961">
    <property type="entry name" value="Ski2/MTR4_C"/>
</dbReference>
<keyword evidence="2" id="KW-0378">Hydrolase</keyword>
<dbReference type="Pfam" id="PF13234">
    <property type="entry name" value="MTR4_beta-barrel"/>
    <property type="match status" value="1"/>
</dbReference>
<keyword evidence="4" id="KW-0067">ATP-binding</keyword>
<proteinExistence type="predicted"/>
<feature type="compositionally biased region" description="Low complexity" evidence="5">
    <location>
        <begin position="110"/>
        <end position="120"/>
    </location>
</feature>
<dbReference type="GO" id="GO:0016787">
    <property type="term" value="F:hydrolase activity"/>
    <property type="evidence" value="ECO:0007669"/>
    <property type="project" value="UniProtKB-KW"/>
</dbReference>
<dbReference type="GO" id="GO:0055087">
    <property type="term" value="C:Ski complex"/>
    <property type="evidence" value="ECO:0007669"/>
    <property type="project" value="TreeGrafter"/>
</dbReference>
<dbReference type="SMART" id="SM01142">
    <property type="entry name" value="DSHCT"/>
    <property type="match status" value="1"/>
</dbReference>
<dbReference type="AlphaFoldDB" id="A0AAE0FW85"/>
<keyword evidence="3" id="KW-0347">Helicase</keyword>
<evidence type="ECO:0000256" key="2">
    <source>
        <dbReference type="ARBA" id="ARBA00022801"/>
    </source>
</evidence>
<accession>A0AAE0FW85</accession>
<feature type="region of interest" description="Disordered" evidence="5">
    <location>
        <begin position="99"/>
        <end position="126"/>
    </location>
</feature>
<dbReference type="InterPro" id="IPR025696">
    <property type="entry name" value="Beta-barrel_MTR4"/>
</dbReference>
<dbReference type="PANTHER" id="PTHR12131">
    <property type="entry name" value="ATP-DEPENDENT RNA AND DNA HELICASE"/>
    <property type="match status" value="1"/>
</dbReference>
<evidence type="ECO:0000256" key="1">
    <source>
        <dbReference type="ARBA" id="ARBA00022741"/>
    </source>
</evidence>
<dbReference type="FunFam" id="1.10.3380.30:FF:000001">
    <property type="entry name" value="Ski2 ATP-dependent RNA helicase"/>
    <property type="match status" value="1"/>
</dbReference>
<dbReference type="GO" id="GO:0070478">
    <property type="term" value="P:nuclear-transcribed mRNA catabolic process, 3'-5' exonucleolytic nonsense-mediated decay"/>
    <property type="evidence" value="ECO:0007669"/>
    <property type="project" value="TreeGrafter"/>
</dbReference>
<gene>
    <name evidence="7" type="ORF">CYMTET_24215</name>
</gene>
<dbReference type="GO" id="GO:0004386">
    <property type="term" value="F:helicase activity"/>
    <property type="evidence" value="ECO:0007669"/>
    <property type="project" value="UniProtKB-KW"/>
</dbReference>
<keyword evidence="8" id="KW-1185">Reference proteome</keyword>
<organism evidence="7 8">
    <name type="scientific">Cymbomonas tetramitiformis</name>
    <dbReference type="NCBI Taxonomy" id="36881"/>
    <lineage>
        <taxon>Eukaryota</taxon>
        <taxon>Viridiplantae</taxon>
        <taxon>Chlorophyta</taxon>
        <taxon>Pyramimonadophyceae</taxon>
        <taxon>Pyramimonadales</taxon>
        <taxon>Pyramimonadaceae</taxon>
        <taxon>Cymbomonas</taxon>
    </lineage>
</organism>
<sequence>MPVLLELGDRAALAIALLPVQLEVSDRAALARARSEGAAAFMLHLLRREAQGQRIGGEISINDWSWGGEGGAGGAGDSGGVESRQVYVLALHRGVPGSSAEGLAAGGGDDASAPGAAPSPQQEEDQFSGFALKKGSKKSGSSDHDEMEAVFGRKKGVTASAAAPIIQVPYVGRVGEAEYALLLVPTADIITITVKKLKVDAAEVLDAQQGPGVSRAVQALQAVTEEAGEDALVAVDAVKDLKLNDLDVVETYMHRQGAVLQMAQFECHRCPKLPEQYALIHHQHKLKQRISRLQFEMSDASLQQMPEYHQRMDVLKHMGYVDQERVVQMKGRVMCELNSCDELLGSEMIFAGVLGELDADEAVALLSALIFQEKSDAEPTLNDKLAEARQTMINLAQAAGTVQRDCGLDILPEEYCRSVLNFTLMEVVYEWARGTPFADICQLTDVPEGSVVRAIVRLDEACREVKDAARLMGDSTLFLKMQQASEHIKRDIVFSASLYVSKACPLFILAPLSMSLRHVHCSYLPPPLCL</sequence>
<name>A0AAE0FW85_9CHLO</name>